<protein>
    <recommendedName>
        <fullName evidence="5">Immunoglobulin V-set domain-containing protein</fullName>
    </recommendedName>
</protein>
<dbReference type="Proteomes" id="UP000295070">
    <property type="component" value="Chromosome 11"/>
</dbReference>
<sequence>MTACGFNIINFTIYLGFILQSSHGFEVIQPQSQTVNPDGSASVTCEHNADVQTVEDVGLKGISLTDNSVKQLLCRKGKKDCKNITMLEENPKKWLFIILNIGPTAMNMKYECEFTVKISDLETTKTGTPTILLPGRKEVPCVPHPTPPPASHQLRWIIIGLLALIFLYSCVITSFYISLRCCNREPENCTYVEMRKAPQPRNQPMDIYG</sequence>
<keyword evidence="1" id="KW-0472">Membrane</keyword>
<evidence type="ECO:0000256" key="2">
    <source>
        <dbReference type="SAM" id="SignalP"/>
    </source>
</evidence>
<keyword evidence="1" id="KW-1133">Transmembrane helix</keyword>
<feature type="transmembrane region" description="Helical" evidence="1">
    <location>
        <begin position="156"/>
        <end position="179"/>
    </location>
</feature>
<keyword evidence="4" id="KW-1185">Reference proteome</keyword>
<accession>A0A484CUN2</accession>
<feature type="signal peptide" evidence="2">
    <location>
        <begin position="1"/>
        <end position="24"/>
    </location>
</feature>
<proteinExistence type="predicted"/>
<keyword evidence="2" id="KW-0732">Signal</keyword>
<name>A0A484CUN2_PERFV</name>
<evidence type="ECO:0000256" key="1">
    <source>
        <dbReference type="SAM" id="Phobius"/>
    </source>
</evidence>
<evidence type="ECO:0000313" key="4">
    <source>
        <dbReference type="Proteomes" id="UP000295070"/>
    </source>
</evidence>
<dbReference type="AlphaFoldDB" id="A0A484CUN2"/>
<feature type="chain" id="PRO_5019870059" description="Immunoglobulin V-set domain-containing protein" evidence="2">
    <location>
        <begin position="25"/>
        <end position="209"/>
    </location>
</feature>
<evidence type="ECO:0000313" key="3">
    <source>
        <dbReference type="EMBL" id="TDH06538.1"/>
    </source>
</evidence>
<gene>
    <name evidence="3" type="ORF">EPR50_G00114480</name>
</gene>
<keyword evidence="1" id="KW-0812">Transmembrane</keyword>
<reference evidence="3 4" key="1">
    <citation type="submission" date="2019-01" db="EMBL/GenBank/DDBJ databases">
        <title>A chromosome-scale genome assembly of the yellow perch, Perca flavescens.</title>
        <authorList>
            <person name="Feron R."/>
            <person name="Morvezen R."/>
            <person name="Bestin A."/>
            <person name="Haffray P."/>
            <person name="Klopp C."/>
            <person name="Zahm M."/>
            <person name="Cabau C."/>
            <person name="Roques C."/>
            <person name="Donnadieu C."/>
            <person name="Bouchez O."/>
            <person name="Christie M."/>
            <person name="Larson W."/>
            <person name="Guiguen Y."/>
        </authorList>
    </citation>
    <scope>NUCLEOTIDE SEQUENCE [LARGE SCALE GENOMIC DNA]</scope>
    <source>
        <strain evidence="3">YP-PL-M2</strain>
        <tissue evidence="3">Blood</tissue>
    </source>
</reference>
<comment type="caution">
    <text evidence="3">The sequence shown here is derived from an EMBL/GenBank/DDBJ whole genome shotgun (WGS) entry which is preliminary data.</text>
</comment>
<organism evidence="3 4">
    <name type="scientific">Perca flavescens</name>
    <name type="common">American yellow perch</name>
    <name type="synonym">Morone flavescens</name>
    <dbReference type="NCBI Taxonomy" id="8167"/>
    <lineage>
        <taxon>Eukaryota</taxon>
        <taxon>Metazoa</taxon>
        <taxon>Chordata</taxon>
        <taxon>Craniata</taxon>
        <taxon>Vertebrata</taxon>
        <taxon>Euteleostomi</taxon>
        <taxon>Actinopterygii</taxon>
        <taxon>Neopterygii</taxon>
        <taxon>Teleostei</taxon>
        <taxon>Neoteleostei</taxon>
        <taxon>Acanthomorphata</taxon>
        <taxon>Eupercaria</taxon>
        <taxon>Perciformes</taxon>
        <taxon>Percoidei</taxon>
        <taxon>Percidae</taxon>
        <taxon>Percinae</taxon>
        <taxon>Perca</taxon>
    </lineage>
</organism>
<dbReference type="EMBL" id="SCKG01000011">
    <property type="protein sequence ID" value="TDH06538.1"/>
    <property type="molecule type" value="Genomic_DNA"/>
</dbReference>
<evidence type="ECO:0008006" key="5">
    <source>
        <dbReference type="Google" id="ProtNLM"/>
    </source>
</evidence>